<accession>A0A1S8TW10</accession>
<organism evidence="2 3">
    <name type="scientific">Clostridium puniceum</name>
    <dbReference type="NCBI Taxonomy" id="29367"/>
    <lineage>
        <taxon>Bacteria</taxon>
        <taxon>Bacillati</taxon>
        <taxon>Bacillota</taxon>
        <taxon>Clostridia</taxon>
        <taxon>Eubacteriales</taxon>
        <taxon>Clostridiaceae</taxon>
        <taxon>Clostridium</taxon>
    </lineage>
</organism>
<evidence type="ECO:0000259" key="1">
    <source>
        <dbReference type="Pfam" id="PF04986"/>
    </source>
</evidence>
<dbReference type="GO" id="GO:0006313">
    <property type="term" value="P:DNA transposition"/>
    <property type="evidence" value="ECO:0007669"/>
    <property type="project" value="InterPro"/>
</dbReference>
<dbReference type="InterPro" id="IPR007069">
    <property type="entry name" value="Transposase_32"/>
</dbReference>
<proteinExistence type="predicted"/>
<name>A0A1S8TW10_9CLOT</name>
<dbReference type="AlphaFoldDB" id="A0A1S8TW10"/>
<gene>
    <name evidence="2" type="ORF">CLPUN_06970</name>
</gene>
<dbReference type="EMBL" id="LZZM01000041">
    <property type="protein sequence ID" value="OOM81943.1"/>
    <property type="molecule type" value="Genomic_DNA"/>
</dbReference>
<protein>
    <submittedName>
        <fullName evidence="2">Putative transposase</fullName>
    </submittedName>
</protein>
<dbReference type="GO" id="GO:0003677">
    <property type="term" value="F:DNA binding"/>
    <property type="evidence" value="ECO:0007669"/>
    <property type="project" value="InterPro"/>
</dbReference>
<reference evidence="2 3" key="1">
    <citation type="submission" date="2016-05" db="EMBL/GenBank/DDBJ databases">
        <title>Microbial solvent formation.</title>
        <authorList>
            <person name="Poehlein A."/>
            <person name="Montoya Solano J.D."/>
            <person name="Flitsch S."/>
            <person name="Krabben P."/>
            <person name="Duerre P."/>
            <person name="Daniel R."/>
        </authorList>
    </citation>
    <scope>NUCLEOTIDE SEQUENCE [LARGE SCALE GENOMIC DNA]</scope>
    <source>
        <strain evidence="2 3">DSM 2619</strain>
    </source>
</reference>
<dbReference type="STRING" id="29367.CLPUN_06970"/>
<dbReference type="OrthoDB" id="9791273at2"/>
<sequence>MFHPHIHCIVPSGGLSNLGNKWNNSKENFFIPVKVLSRKFLAYFKEAFKTQEFVLNKDILQFTNSKSYSRFLNGMYAKEWIVYSKAPYKSASHVLKYLGRYTHRVAISNDRILNIKEDKITFKWRDYRDNNKEKIMVLSSDEFIRRFITHILPPAFVKIRHYGINSNINAKYY</sequence>
<dbReference type="Proteomes" id="UP000190890">
    <property type="component" value="Unassembled WGS sequence"/>
</dbReference>
<dbReference type="Pfam" id="PF04986">
    <property type="entry name" value="Y2_Tnp"/>
    <property type="match status" value="1"/>
</dbReference>
<comment type="caution">
    <text evidence="2">The sequence shown here is derived from an EMBL/GenBank/DDBJ whole genome shotgun (WGS) entry which is preliminary data.</text>
</comment>
<dbReference type="GO" id="GO:0004803">
    <property type="term" value="F:transposase activity"/>
    <property type="evidence" value="ECO:0007669"/>
    <property type="project" value="InterPro"/>
</dbReference>
<evidence type="ECO:0000313" key="3">
    <source>
        <dbReference type="Proteomes" id="UP000190890"/>
    </source>
</evidence>
<keyword evidence="3" id="KW-1185">Reference proteome</keyword>
<dbReference type="PANTHER" id="PTHR37023:SF1">
    <property type="entry name" value="ISSOD25 TRANSPOSASE TNPA_ISSOD25"/>
    <property type="match status" value="1"/>
</dbReference>
<dbReference type="PANTHER" id="PTHR37023">
    <property type="entry name" value="TRANSPOSASE"/>
    <property type="match status" value="1"/>
</dbReference>
<feature type="domain" description="Transposase IS801/IS1294" evidence="1">
    <location>
        <begin position="2"/>
        <end position="167"/>
    </location>
</feature>
<evidence type="ECO:0000313" key="2">
    <source>
        <dbReference type="EMBL" id="OOM81943.1"/>
    </source>
</evidence>